<organism evidence="1 2">
    <name type="scientific">Clostridium tagluense</name>
    <dbReference type="NCBI Taxonomy" id="360422"/>
    <lineage>
        <taxon>Bacteria</taxon>
        <taxon>Bacillati</taxon>
        <taxon>Bacillota</taxon>
        <taxon>Clostridia</taxon>
        <taxon>Eubacteriales</taxon>
        <taxon>Clostridiaceae</taxon>
        <taxon>Clostridium</taxon>
    </lineage>
</organism>
<proteinExistence type="predicted"/>
<dbReference type="EMBL" id="BHYK01000001">
    <property type="protein sequence ID" value="GCD08524.1"/>
    <property type="molecule type" value="Genomic_DNA"/>
</dbReference>
<protein>
    <submittedName>
        <fullName evidence="1">Uncharacterized protein</fullName>
    </submittedName>
</protein>
<evidence type="ECO:0000313" key="2">
    <source>
        <dbReference type="Proteomes" id="UP000287872"/>
    </source>
</evidence>
<accession>A0A401UG95</accession>
<evidence type="ECO:0000313" key="1">
    <source>
        <dbReference type="EMBL" id="GCD08524.1"/>
    </source>
</evidence>
<dbReference type="RefSeq" id="WP_233439644.1">
    <property type="nucleotide sequence ID" value="NZ_BHYK01000001.1"/>
</dbReference>
<keyword evidence="2" id="KW-1185">Reference proteome</keyword>
<name>A0A401UG95_9CLOT</name>
<gene>
    <name evidence="1" type="ORF">Ctaglu_01470</name>
</gene>
<comment type="caution">
    <text evidence="1">The sequence shown here is derived from an EMBL/GenBank/DDBJ whole genome shotgun (WGS) entry which is preliminary data.</text>
</comment>
<dbReference type="Proteomes" id="UP000287872">
    <property type="component" value="Unassembled WGS sequence"/>
</dbReference>
<dbReference type="AlphaFoldDB" id="A0A401UG95"/>
<sequence length="109" mass="13320">MHFLRQNINFIPAKIYSPYMEIAFTDLNTSSLPEDNTIEINPYYRFQNIFKELLDVNFNESKQLVETLFDIVIHFLAEIDFTKGLCKKRVLQKVYHERYTKWCFWKWDI</sequence>
<reference evidence="1 2" key="1">
    <citation type="submission" date="2018-11" db="EMBL/GenBank/DDBJ databases">
        <title>Genome sequencing and assembly of Clostridium tagluense strain A121.</title>
        <authorList>
            <person name="Murakami T."/>
            <person name="Segawa T."/>
            <person name="Shcherbakova V.A."/>
            <person name="Mori H."/>
            <person name="Yoshimura Y."/>
        </authorList>
    </citation>
    <scope>NUCLEOTIDE SEQUENCE [LARGE SCALE GENOMIC DNA]</scope>
    <source>
        <strain evidence="1 2">A121</strain>
    </source>
</reference>